<sequence>MHFYLRVLSLLSLFCLIVPLSWAGEDEWTMFDLPDAGTGFLDTSAVPSGLILSNTYQSMDKGESWTAIQQIDYSLNNRSIRYRKDPTADIWYGVDNDFSGISAFYKRIGLYGKWAEVVADNGFALPPIQIVHSWVAEGADILAIAPTQPATIYACVTPITNGYSYLDENIYRSQDGGKRWYPIYSLEKPVNRFLARTLVVDPNSPNTLYILGQETMEADANGKYKYKLYTSHNAGNDWTETAHNTIETNYIALLSTRNTLSAVATTPTTLYLNTNNPTSSELFQTTVTGNIWEKLSLPSALDRVGLVQDDLSIELIPSKTALYAIISPYYQYEEQDRLYKLTHNSVNWTELTSDLFPSTYYQLVIDSEDENTLYLTTKENILKSSDEGESWQLSKKGLKNRNIEKLFSTPTTLYALTNGELFQVTDKGKTWTNSNLLFPAIRFQTINTTLEATKVYGYTKDCKSLYVKQQGQEAVFHPLPTTFHLCSVDRTQVILHTVPYDAKTLYAVAPAGNSPYSSVDTEQTDKLTTPQILKSTDDGATWTTLYTLLNQRQFTLVPDPITPKTLYASVEALGIMRSIDDGATWELLTDKFAGIKLYDFKVLPTTPRTFLVVQRLGEQLTLLKSTDEGRNWVTSIQRLDDFYPFVLQAHKTSENNYLLYNLVEDILYKSSDTGDSWCPIIPFPLPQLNIPTFAIDSTDDNTVYAYTYTYDGDLVKYMVATYTPTTKEFVNQLNAYNLTTNSLNDAIITGKIQRDSCETGGRYASVPLSATVDIQGSIEPLPEHIGQTADIVVYALYAFGSGSMYFMLGDNTIQVWEHAMENTSELIPFKQGITLQAKNDIPLYKGQFLAAGRLYISFGYRLADGTVIVNKKELTVDIF</sequence>
<evidence type="ECO:0000313" key="3">
    <source>
        <dbReference type="Proteomes" id="UP000005744"/>
    </source>
</evidence>
<organism evidence="2 3">
    <name type="scientific">Beggiatoa alba B18LD</name>
    <dbReference type="NCBI Taxonomy" id="395493"/>
    <lineage>
        <taxon>Bacteria</taxon>
        <taxon>Pseudomonadati</taxon>
        <taxon>Pseudomonadota</taxon>
        <taxon>Gammaproteobacteria</taxon>
        <taxon>Thiotrichales</taxon>
        <taxon>Thiotrichaceae</taxon>
        <taxon>Beggiatoa</taxon>
    </lineage>
</organism>
<gene>
    <name evidence="2" type="ORF">BegalDRAFT_1780</name>
</gene>
<dbReference type="InterPro" id="IPR036278">
    <property type="entry name" value="Sialidase_sf"/>
</dbReference>
<dbReference type="SUPFAM" id="SSF50939">
    <property type="entry name" value="Sialidases"/>
    <property type="match status" value="1"/>
</dbReference>
<name>I3CGB3_9GAMM</name>
<dbReference type="Proteomes" id="UP000005744">
    <property type="component" value="Unassembled WGS sequence"/>
</dbReference>
<dbReference type="Gene3D" id="2.130.10.10">
    <property type="entry name" value="YVTN repeat-like/Quinoprotein amine dehydrogenase"/>
    <property type="match status" value="3"/>
</dbReference>
<feature type="signal peptide" evidence="1">
    <location>
        <begin position="1"/>
        <end position="23"/>
    </location>
</feature>
<dbReference type="STRING" id="395493.BegalDRAFT_1780"/>
<dbReference type="OrthoDB" id="5664384at2"/>
<accession>I3CGB3</accession>
<feature type="chain" id="PRO_5003668884" evidence="1">
    <location>
        <begin position="24"/>
        <end position="879"/>
    </location>
</feature>
<dbReference type="InterPro" id="IPR052025">
    <property type="entry name" value="Xyloglucanase_GH74"/>
</dbReference>
<evidence type="ECO:0000256" key="1">
    <source>
        <dbReference type="SAM" id="SignalP"/>
    </source>
</evidence>
<dbReference type="eggNOG" id="COG4447">
    <property type="taxonomic scope" value="Bacteria"/>
</dbReference>
<keyword evidence="1" id="KW-0732">Signal</keyword>
<proteinExistence type="predicted"/>
<dbReference type="GO" id="GO:0010411">
    <property type="term" value="P:xyloglucan metabolic process"/>
    <property type="evidence" value="ECO:0007669"/>
    <property type="project" value="TreeGrafter"/>
</dbReference>
<dbReference type="AlphaFoldDB" id="I3CGB3"/>
<dbReference type="InterPro" id="IPR015943">
    <property type="entry name" value="WD40/YVTN_repeat-like_dom_sf"/>
</dbReference>
<reference evidence="2 3" key="1">
    <citation type="submission" date="2011-11" db="EMBL/GenBank/DDBJ databases">
        <title>Improved High-Quality Draft sequence of Beggiatoa alba B18lD.</title>
        <authorList>
            <consortium name="US DOE Joint Genome Institute"/>
            <person name="Lucas S."/>
            <person name="Han J."/>
            <person name="Lapidus A."/>
            <person name="Cheng J.-F."/>
            <person name="Goodwin L."/>
            <person name="Pitluck S."/>
            <person name="Peters L."/>
            <person name="Mikhailova N."/>
            <person name="Held B."/>
            <person name="Detter J.C."/>
            <person name="Han C."/>
            <person name="Tapia R."/>
            <person name="Land M."/>
            <person name="Hauser L."/>
            <person name="Kyrpides N."/>
            <person name="Ivanova N."/>
            <person name="Pagani I."/>
            <person name="Samuel K."/>
            <person name="Teske A."/>
            <person name="Mueller J."/>
            <person name="Woyke T."/>
        </authorList>
    </citation>
    <scope>NUCLEOTIDE SEQUENCE [LARGE SCALE GENOMIC DNA]</scope>
    <source>
        <strain evidence="2 3">B18LD</strain>
    </source>
</reference>
<keyword evidence="3" id="KW-1185">Reference proteome</keyword>
<evidence type="ECO:0000313" key="2">
    <source>
        <dbReference type="EMBL" id="EIJ42656.1"/>
    </source>
</evidence>
<protein>
    <submittedName>
        <fullName evidence="2">BNR/Asp-box repeat protein</fullName>
    </submittedName>
</protein>
<dbReference type="SUPFAM" id="SSF110296">
    <property type="entry name" value="Oligoxyloglucan reducing end-specific cellobiohydrolase"/>
    <property type="match status" value="1"/>
</dbReference>
<dbReference type="RefSeq" id="WP_002685795.1">
    <property type="nucleotide sequence ID" value="NZ_JH600070.1"/>
</dbReference>
<dbReference type="PANTHER" id="PTHR43739">
    <property type="entry name" value="XYLOGLUCANASE (EUROFUNG)"/>
    <property type="match status" value="1"/>
</dbReference>
<dbReference type="PANTHER" id="PTHR43739:SF5">
    <property type="entry name" value="EXO-ALPHA-SIALIDASE"/>
    <property type="match status" value="1"/>
</dbReference>
<dbReference type="HOGENOM" id="CLU_327259_0_0_6"/>
<dbReference type="EMBL" id="JH600070">
    <property type="protein sequence ID" value="EIJ42656.1"/>
    <property type="molecule type" value="Genomic_DNA"/>
</dbReference>